<comment type="caution">
    <text evidence="2">The sequence shown here is derived from an EMBL/GenBank/DDBJ whole genome shotgun (WGS) entry which is preliminary data.</text>
</comment>
<reference evidence="2 3" key="1">
    <citation type="journal article" date="2019" name="Environ. Microbiol.">
        <title>Species interactions and distinct microbial communities in high Arctic permafrost affected cryosols are associated with the CH4 and CO2 gas fluxes.</title>
        <authorList>
            <person name="Altshuler I."/>
            <person name="Hamel J."/>
            <person name="Turney S."/>
            <person name="Magnuson E."/>
            <person name="Levesque R."/>
            <person name="Greer C."/>
            <person name="Whyte L.G."/>
        </authorList>
    </citation>
    <scope>NUCLEOTIDE SEQUENCE [LARGE SCALE GENOMIC DNA]</scope>
    <source>
        <strain evidence="2 3">S13Y</strain>
    </source>
</reference>
<proteinExistence type="predicted"/>
<dbReference type="SUPFAM" id="SSF53756">
    <property type="entry name" value="UDP-Glycosyltransferase/glycogen phosphorylase"/>
    <property type="match status" value="1"/>
</dbReference>
<keyword evidence="3" id="KW-1185">Reference proteome</keyword>
<gene>
    <name evidence="2" type="ORF">EAH88_01175</name>
</gene>
<dbReference type="InterPro" id="IPR028098">
    <property type="entry name" value="Glyco_trans_4-like_N"/>
</dbReference>
<protein>
    <recommendedName>
        <fullName evidence="1">Glycosyltransferase subfamily 4-like N-terminal domain-containing protein</fullName>
    </recommendedName>
</protein>
<evidence type="ECO:0000313" key="2">
    <source>
        <dbReference type="EMBL" id="TPG11193.1"/>
    </source>
</evidence>
<dbReference type="Pfam" id="PF13439">
    <property type="entry name" value="Glyco_transf_4"/>
    <property type="match status" value="1"/>
</dbReference>
<dbReference type="Proteomes" id="UP000319486">
    <property type="component" value="Unassembled WGS sequence"/>
</dbReference>
<sequence length="452" mass="50430">MASCDDASANFDSTQSIERLRMRILLVAYDYPPLNSPQAIRWYYLSRELVRLGVEVHVLAPDLHARGENSLAMPSRVVMHRCDAGGLAGWLSRRQRARPRALVSASPQSPAPKAMQVGSITLNWKGRLQQRLERYLGYWVYPDSRGQWRASAGAALDELIETIRPDVLISSHEPAVTLQLGLQVAGRVGAWFADLGDPVLAGYTPKRWRRRARELEAEVCRVATVVSVTTASTRELLLARHTMDPSKIFVLSQGFDDTLSPAVNLVRKSHPGELHLLYTGRFYPFRDPTALLEAVLELKQVRLTIVAPEVRPEYLAYAAKSDGRIVFLGEQPHAQVLKLQQQCDVLVNIGNALSAQTPGKLYEYLGSGKPILHCHSVEDDPAVGLLDEWRRGWSCANDLASLRIFLTTLVDAPERLYAMLTSDCNTVLAYGWSNLARCLLARCQQVVLVERT</sequence>
<dbReference type="Gene3D" id="3.40.50.2000">
    <property type="entry name" value="Glycogen Phosphorylase B"/>
    <property type="match status" value="2"/>
</dbReference>
<accession>A0A502CEG4</accession>
<evidence type="ECO:0000259" key="1">
    <source>
        <dbReference type="Pfam" id="PF13439"/>
    </source>
</evidence>
<name>A0A502CEG4_9GAMM</name>
<feature type="domain" description="Glycosyltransferase subfamily 4-like N-terminal" evidence="1">
    <location>
        <begin position="116"/>
        <end position="257"/>
    </location>
</feature>
<organism evidence="2 3">
    <name type="scientific">Rhodanobacter glycinis</name>
    <dbReference type="NCBI Taxonomy" id="582702"/>
    <lineage>
        <taxon>Bacteria</taxon>
        <taxon>Pseudomonadati</taxon>
        <taxon>Pseudomonadota</taxon>
        <taxon>Gammaproteobacteria</taxon>
        <taxon>Lysobacterales</taxon>
        <taxon>Rhodanobacteraceae</taxon>
        <taxon>Rhodanobacter</taxon>
    </lineage>
</organism>
<evidence type="ECO:0000313" key="3">
    <source>
        <dbReference type="Proteomes" id="UP000319486"/>
    </source>
</evidence>
<dbReference type="AlphaFoldDB" id="A0A502CEG4"/>
<dbReference type="EMBL" id="RCZO01000001">
    <property type="protein sequence ID" value="TPG11193.1"/>
    <property type="molecule type" value="Genomic_DNA"/>
</dbReference>